<evidence type="ECO:0000313" key="7">
    <source>
        <dbReference type="EMBL" id="AII27642.1"/>
    </source>
</evidence>
<keyword evidence="3" id="KW-0106">Calcium</keyword>
<evidence type="ECO:0000256" key="2">
    <source>
        <dbReference type="ARBA" id="ARBA00022737"/>
    </source>
</evidence>
<evidence type="ECO:0000256" key="3">
    <source>
        <dbReference type="ARBA" id="ARBA00022837"/>
    </source>
</evidence>
<dbReference type="InterPro" id="IPR057122">
    <property type="entry name" value="TIM-barrel_NCTSP"/>
</dbReference>
<dbReference type="GeneID" id="22475440"/>
<sequence>MTEAIFTARREDDSVAVSFDYETISNTAIAGRDYTPKVGTATIPKGEKSVQIPVEIKQHPKNSLPREFTLKMSNPSFGARLDRLASRCVISTKEDMSELGWGTKEEKMFLPKYWTIDSQPTESCSIISNGNILTAYMTNRTVSGLAGVIWSTKDKYDHKGISFQDHTDLRNAKLWFDIELGDGMPDFNNEKLTPTLTLKLLDGATHYIPLYAYAENIGEDYKRATIKLDFSNLKSGPDVNVPVDTSQVDQFFFSMISEKYAEGEDVVPKENQNLMLKITLKEPDTGYTMMRVNNLTIPAHDVRMCTSYDDMYNLTPERVVDNCLKLGYRDMINHYNGMSHYYEFSWESSAWKLNKDVPVNNATLQWMNNYFALTRANGYKVINSISFELMSTVCPAEWVQHDWNDALAETGYTPPSWVLSPNINEGMQYIQSVINKIAATCEQANQVVIIQIGEPWWWYNTATNLPCVYDYTTKARFNEETGLYAQDMGTIYDFKTGTPYDEYVDFLRQCLGERVVKFGADLKKSYPNAKITLLPFLPSIIGNGIMEKINFPSGSYTPENFDLYCSECYDWLLQGKMEKSFQAITIPRDVLKFKEDKIHYLAGFVPDEGLAPLYGFDPNSNYREYLWKMIIGNIVLNEFKFPGIYQYIWAYPQVMHDSITVHNSQSAVFHMGHTALKGYLKDTPPEV</sequence>
<dbReference type="InterPro" id="IPR038081">
    <property type="entry name" value="CalX-like_sf"/>
</dbReference>
<name>A0A076G822_9CAUD</name>
<dbReference type="Proteomes" id="UP000028961">
    <property type="component" value="Segment"/>
</dbReference>
<gene>
    <name evidence="7" type="ORF">Av05_0099</name>
</gene>
<dbReference type="Gene3D" id="2.60.40.2030">
    <property type="match status" value="1"/>
</dbReference>
<feature type="domain" description="Non-contractile tail sheath TIM barrel" evidence="6">
    <location>
        <begin position="298"/>
        <end position="657"/>
    </location>
</feature>
<dbReference type="GO" id="GO:0016020">
    <property type="term" value="C:membrane"/>
    <property type="evidence" value="ECO:0007669"/>
    <property type="project" value="InterPro"/>
</dbReference>
<evidence type="ECO:0000259" key="4">
    <source>
        <dbReference type="Pfam" id="PF03160"/>
    </source>
</evidence>
<evidence type="ECO:0000256" key="1">
    <source>
        <dbReference type="ARBA" id="ARBA00022729"/>
    </source>
</evidence>
<evidence type="ECO:0000259" key="5">
    <source>
        <dbReference type="Pfam" id="PF23844"/>
    </source>
</evidence>
<dbReference type="KEGG" id="vg:22475440"/>
<keyword evidence="8" id="KW-1185">Reference proteome</keyword>
<dbReference type="Pfam" id="PF23845">
    <property type="entry name" value="TIM-barrel_NCTSP"/>
    <property type="match status" value="1"/>
</dbReference>
<evidence type="ECO:0000313" key="8">
    <source>
        <dbReference type="Proteomes" id="UP000028961"/>
    </source>
</evidence>
<dbReference type="GO" id="GO:0007154">
    <property type="term" value="P:cell communication"/>
    <property type="evidence" value="ECO:0007669"/>
    <property type="project" value="InterPro"/>
</dbReference>
<dbReference type="Pfam" id="PF03160">
    <property type="entry name" value="Calx-beta"/>
    <property type="match status" value="1"/>
</dbReference>
<dbReference type="SUPFAM" id="SSF141072">
    <property type="entry name" value="CalX-like"/>
    <property type="match status" value="1"/>
</dbReference>
<feature type="domain" description="Non-contractile tail sheath N-terminal" evidence="5">
    <location>
        <begin position="108"/>
        <end position="276"/>
    </location>
</feature>
<dbReference type="Pfam" id="PF23844">
    <property type="entry name" value="NCTSP_N"/>
    <property type="match status" value="1"/>
</dbReference>
<dbReference type="InterPro" id="IPR057102">
    <property type="entry name" value="NCTSP_N"/>
</dbReference>
<keyword evidence="2" id="KW-0677">Repeat</keyword>
<feature type="domain" description="Calx-beta" evidence="4">
    <location>
        <begin position="9"/>
        <end position="80"/>
    </location>
</feature>
<accession>A0A076G822</accession>
<reference evidence="7 8" key="1">
    <citation type="journal article" date="2015" name="Genome Announc.">
        <title>Genomic Analysis of Broad-Host-Range Enterobacteriophage Av-05.</title>
        <authorList>
            <person name="Amarillas L."/>
            <person name="Lopez-Cuevas O."/>
            <person name="Leon-Felix J."/>
            <person name="Castro-Del Campo N."/>
            <person name="Gerba C.P."/>
            <person name="Chaidez C."/>
        </authorList>
    </citation>
    <scope>NUCLEOTIDE SEQUENCE [LARGE SCALE GENOMIC DNA]</scope>
</reference>
<organism evidence="7 8">
    <name type="scientific">Escherichia phage Av-05</name>
    <dbReference type="NCBI Taxonomy" id="1527519"/>
    <lineage>
        <taxon>Viruses</taxon>
        <taxon>Duplodnaviria</taxon>
        <taxon>Heunggongvirae</taxon>
        <taxon>Uroviricota</taxon>
        <taxon>Caudoviricetes</taxon>
        <taxon>Vequintavirinae</taxon>
        <taxon>Avunavirus</taxon>
        <taxon>Avunavirus Av05</taxon>
    </lineage>
</organism>
<evidence type="ECO:0008006" key="9">
    <source>
        <dbReference type="Google" id="ProtNLM"/>
    </source>
</evidence>
<evidence type="ECO:0000259" key="6">
    <source>
        <dbReference type="Pfam" id="PF23845"/>
    </source>
</evidence>
<dbReference type="RefSeq" id="YP_009111173.1">
    <property type="nucleotide sequence ID" value="NC_025830.1"/>
</dbReference>
<proteinExistence type="predicted"/>
<keyword evidence="1" id="KW-0732">Signal</keyword>
<dbReference type="OrthoDB" id="2259at10239"/>
<protein>
    <recommendedName>
        <fullName evidence="9">Calx-beta domain-containing protein</fullName>
    </recommendedName>
</protein>
<dbReference type="EMBL" id="KM190144">
    <property type="protein sequence ID" value="AII27642.1"/>
    <property type="molecule type" value="Genomic_DNA"/>
</dbReference>
<dbReference type="InterPro" id="IPR003644">
    <property type="entry name" value="Calx_beta"/>
</dbReference>